<comment type="caution">
    <text evidence="6">The sequence shown here is derived from an EMBL/GenBank/DDBJ whole genome shotgun (WGS) entry which is preliminary data.</text>
</comment>
<evidence type="ECO:0000256" key="4">
    <source>
        <dbReference type="SAM" id="MobiDB-lite"/>
    </source>
</evidence>
<keyword evidence="2" id="KW-0479">Metal-binding</keyword>
<feature type="region of interest" description="Disordered" evidence="4">
    <location>
        <begin position="1"/>
        <end position="54"/>
    </location>
</feature>
<dbReference type="EMBL" id="JBHSWW010000017">
    <property type="protein sequence ID" value="MFC6752359.1"/>
    <property type="molecule type" value="Genomic_DNA"/>
</dbReference>
<comment type="cofactor">
    <cofactor evidence="1">
        <name>Mg(2+)</name>
        <dbReference type="ChEBI" id="CHEBI:18420"/>
    </cofactor>
</comment>
<accession>A0ABD5S774</accession>
<dbReference type="GO" id="GO:0016829">
    <property type="term" value="F:lyase activity"/>
    <property type="evidence" value="ECO:0007669"/>
    <property type="project" value="UniProtKB-KW"/>
</dbReference>
<dbReference type="Proteomes" id="UP001596442">
    <property type="component" value="Unassembled WGS sequence"/>
</dbReference>
<dbReference type="PANTHER" id="PTHR32308:SF10">
    <property type="entry name" value="CITRATE LYASE SUBUNIT BETA"/>
    <property type="match status" value="1"/>
</dbReference>
<dbReference type="AlphaFoldDB" id="A0ABD5S774"/>
<dbReference type="RefSeq" id="WP_379778996.1">
    <property type="nucleotide sequence ID" value="NZ_JBHSWW010000017.1"/>
</dbReference>
<protein>
    <submittedName>
        <fullName evidence="6">HpcH/HpaI aldolase/citrate lyase family protein</fullName>
    </submittedName>
</protein>
<dbReference type="InterPro" id="IPR005000">
    <property type="entry name" value="Aldolase/citrate-lyase_domain"/>
</dbReference>
<evidence type="ECO:0000313" key="7">
    <source>
        <dbReference type="Proteomes" id="UP001596442"/>
    </source>
</evidence>
<dbReference type="Pfam" id="PF03328">
    <property type="entry name" value="HpcH_HpaI"/>
    <property type="match status" value="1"/>
</dbReference>
<dbReference type="GO" id="GO:0046872">
    <property type="term" value="F:metal ion binding"/>
    <property type="evidence" value="ECO:0007669"/>
    <property type="project" value="UniProtKB-KW"/>
</dbReference>
<keyword evidence="7" id="KW-1185">Reference proteome</keyword>
<dbReference type="SUPFAM" id="SSF51621">
    <property type="entry name" value="Phosphoenolpyruvate/pyruvate domain"/>
    <property type="match status" value="1"/>
</dbReference>
<feature type="domain" description="HpcH/HpaI aldolase/citrate lyase" evidence="5">
    <location>
        <begin position="37"/>
        <end position="264"/>
    </location>
</feature>
<dbReference type="InterPro" id="IPR011206">
    <property type="entry name" value="Citrate_lyase_beta/mcl1/mcl2"/>
</dbReference>
<feature type="compositionally biased region" description="Acidic residues" evidence="4">
    <location>
        <begin position="10"/>
        <end position="19"/>
    </location>
</feature>
<evidence type="ECO:0000256" key="2">
    <source>
        <dbReference type="ARBA" id="ARBA00022723"/>
    </source>
</evidence>
<organism evidence="6 7">
    <name type="scientific">Halorubrum tibetense</name>
    <dbReference type="NCBI Taxonomy" id="175631"/>
    <lineage>
        <taxon>Archaea</taxon>
        <taxon>Methanobacteriati</taxon>
        <taxon>Methanobacteriota</taxon>
        <taxon>Stenosarchaea group</taxon>
        <taxon>Halobacteria</taxon>
        <taxon>Halobacteriales</taxon>
        <taxon>Haloferacaceae</taxon>
        <taxon>Halorubrum</taxon>
    </lineage>
</organism>
<keyword evidence="3" id="KW-0460">Magnesium</keyword>
<dbReference type="PANTHER" id="PTHR32308">
    <property type="entry name" value="LYASE BETA SUBUNIT, PUTATIVE (AFU_ORTHOLOGUE AFUA_4G13030)-RELATED"/>
    <property type="match status" value="1"/>
</dbReference>
<name>A0ABD5S774_9EURY</name>
<dbReference type="InterPro" id="IPR015813">
    <property type="entry name" value="Pyrv/PenolPyrv_kinase-like_dom"/>
</dbReference>
<gene>
    <name evidence="6" type="ORF">ACFQEU_02565</name>
</gene>
<evidence type="ECO:0000256" key="3">
    <source>
        <dbReference type="ARBA" id="ARBA00022842"/>
    </source>
</evidence>
<evidence type="ECO:0000259" key="5">
    <source>
        <dbReference type="Pfam" id="PF03328"/>
    </source>
</evidence>
<reference evidence="6 7" key="1">
    <citation type="journal article" date="2019" name="Int. J. Syst. Evol. Microbiol.">
        <title>The Global Catalogue of Microorganisms (GCM) 10K type strain sequencing project: providing services to taxonomists for standard genome sequencing and annotation.</title>
        <authorList>
            <consortium name="The Broad Institute Genomics Platform"/>
            <consortium name="The Broad Institute Genome Sequencing Center for Infectious Disease"/>
            <person name="Wu L."/>
            <person name="Ma J."/>
        </authorList>
    </citation>
    <scope>NUCLEOTIDE SEQUENCE [LARGE SCALE GENOMIC DNA]</scope>
    <source>
        <strain evidence="6 7">CGMCC 1.3239</strain>
    </source>
</reference>
<dbReference type="PIRSF" id="PIRSF015582">
    <property type="entry name" value="Cit_lyase_B"/>
    <property type="match status" value="1"/>
</dbReference>
<evidence type="ECO:0000313" key="6">
    <source>
        <dbReference type="EMBL" id="MFC6752359.1"/>
    </source>
</evidence>
<proteinExistence type="predicted"/>
<keyword evidence="6" id="KW-0456">Lyase</keyword>
<evidence type="ECO:0000256" key="1">
    <source>
        <dbReference type="ARBA" id="ARBA00001946"/>
    </source>
</evidence>
<sequence length="330" mass="35402">MSGGSAETEPTSEEADTETTNESPESDPTAVTLRRSQLATPGSDPEMIARAPDSGADEAFLDLEDSVAPSEKIDARENVIEGLIEYDWSDTRPCYRMNGVDTRWFYDDVIEVVGQAGEYLDTIMVPMANNPETVATVDNLLTQVERNSGLPIGDIGLQAQIESPEAMTKVADIARASDRLESLVFGPGDYTANVGAAGLTIGSGGGYPGHYWHYQLARIAHAAKAQGLQVIDGPYAEIEDTEGFRDSCRWASQLGCDGKWAIHPSQIGPANETFAPSREEAEKARRIVDAYAEAKAEGRGAVSVDGEMVDEATDKMARGIVARAERAGIL</sequence>
<dbReference type="InterPro" id="IPR040442">
    <property type="entry name" value="Pyrv_kinase-like_dom_sf"/>
</dbReference>
<dbReference type="Gene3D" id="3.20.20.60">
    <property type="entry name" value="Phosphoenolpyruvate-binding domains"/>
    <property type="match status" value="1"/>
</dbReference>